<evidence type="ECO:0000313" key="7">
    <source>
        <dbReference type="EMBL" id="TFL06890.1"/>
    </source>
</evidence>
<keyword evidence="4 6" id="KW-0472">Membrane</keyword>
<protein>
    <submittedName>
        <fullName evidence="7">Uncharacterized protein</fullName>
    </submittedName>
</protein>
<gene>
    <name evidence="7" type="ORF">BDV98DRAFT_587433</name>
</gene>
<evidence type="ECO:0000256" key="5">
    <source>
        <dbReference type="SAM" id="MobiDB-lite"/>
    </source>
</evidence>
<feature type="transmembrane region" description="Helical" evidence="6">
    <location>
        <begin position="186"/>
        <end position="208"/>
    </location>
</feature>
<dbReference type="PANTHER" id="PTHR15549">
    <property type="entry name" value="PAIRED IMMUNOGLOBULIN-LIKE TYPE 2 RECEPTOR"/>
    <property type="match status" value="1"/>
</dbReference>
<evidence type="ECO:0000256" key="2">
    <source>
        <dbReference type="ARBA" id="ARBA00022692"/>
    </source>
</evidence>
<feature type="compositionally biased region" description="Polar residues" evidence="5">
    <location>
        <begin position="458"/>
        <end position="468"/>
    </location>
</feature>
<feature type="compositionally biased region" description="Polar residues" evidence="5">
    <location>
        <begin position="489"/>
        <end position="502"/>
    </location>
</feature>
<dbReference type="Proteomes" id="UP000305067">
    <property type="component" value="Unassembled WGS sequence"/>
</dbReference>
<keyword evidence="2 6" id="KW-0812">Transmembrane</keyword>
<feature type="compositionally biased region" description="Polar residues" evidence="5">
    <location>
        <begin position="112"/>
        <end position="126"/>
    </location>
</feature>
<sequence>MSNTGLTLDTPVGAVYTCEPVELQWSYSAASGTAEFDATMVLTVNRFQSAENDDEEADVNALVPPPEGVEGRIVKTLSTTVAARDGIFEWDQVDLPSGRYYLAGRTVGDNPTFDTSGPFQINNGPDTSCVEESAPESSDTSTGTPSDTSSPEQSSPPPSTTEGDPQPTIDPEINSAASSSSVNKGAIAGGVVAGVVALVVAALILFLCRRRNRNRDHSRRAQHGYMHSRPNAGLKDDDKFGSPPSKSNKAGSKWKGLGSVDLMLRGKETTTPMANSPRNSTNPLTGNALGLTALNREPGAASPTEDDDVKYPLGGESASSLGHGGVLKMAENDAPFAAYTSGRQSLDQYRDRSSSQPTPPSLPTSPGSPTESYPTHNHTHHPNRQSFHGMPTDASNGGTGPRKKAPRKPVPAYTSGAEPVAMSLSHGSLPSLATGDAMVKSSPYGSTSPRTDSHDKTQFSPQLESSLSAMGLGGKDVHYLIPDMPVGYQRTQGYGSQGNSGEDWQAGRR</sequence>
<evidence type="ECO:0000313" key="8">
    <source>
        <dbReference type="Proteomes" id="UP000305067"/>
    </source>
</evidence>
<feature type="compositionally biased region" description="Polar residues" evidence="5">
    <location>
        <begin position="269"/>
        <end position="285"/>
    </location>
</feature>
<feature type="region of interest" description="Disordered" evidence="5">
    <location>
        <begin position="269"/>
        <end position="317"/>
    </location>
</feature>
<evidence type="ECO:0000256" key="4">
    <source>
        <dbReference type="ARBA" id="ARBA00023136"/>
    </source>
</evidence>
<keyword evidence="8" id="KW-1185">Reference proteome</keyword>
<keyword evidence="3 6" id="KW-1133">Transmembrane helix</keyword>
<evidence type="ECO:0000256" key="3">
    <source>
        <dbReference type="ARBA" id="ARBA00022989"/>
    </source>
</evidence>
<name>A0A5C3R1C0_9AGAR</name>
<dbReference type="EMBL" id="ML178814">
    <property type="protein sequence ID" value="TFL06890.1"/>
    <property type="molecule type" value="Genomic_DNA"/>
</dbReference>
<evidence type="ECO:0000256" key="1">
    <source>
        <dbReference type="ARBA" id="ARBA00004167"/>
    </source>
</evidence>
<feature type="region of interest" description="Disordered" evidence="5">
    <location>
        <begin position="338"/>
        <end position="469"/>
    </location>
</feature>
<reference evidence="7 8" key="1">
    <citation type="journal article" date="2019" name="Nat. Ecol. Evol.">
        <title>Megaphylogeny resolves global patterns of mushroom evolution.</title>
        <authorList>
            <person name="Varga T."/>
            <person name="Krizsan K."/>
            <person name="Foldi C."/>
            <person name="Dima B."/>
            <person name="Sanchez-Garcia M."/>
            <person name="Sanchez-Ramirez S."/>
            <person name="Szollosi G.J."/>
            <person name="Szarkandi J.G."/>
            <person name="Papp V."/>
            <person name="Albert L."/>
            <person name="Andreopoulos W."/>
            <person name="Angelini C."/>
            <person name="Antonin V."/>
            <person name="Barry K.W."/>
            <person name="Bougher N.L."/>
            <person name="Buchanan P."/>
            <person name="Buyck B."/>
            <person name="Bense V."/>
            <person name="Catcheside P."/>
            <person name="Chovatia M."/>
            <person name="Cooper J."/>
            <person name="Damon W."/>
            <person name="Desjardin D."/>
            <person name="Finy P."/>
            <person name="Geml J."/>
            <person name="Haridas S."/>
            <person name="Hughes K."/>
            <person name="Justo A."/>
            <person name="Karasinski D."/>
            <person name="Kautmanova I."/>
            <person name="Kiss B."/>
            <person name="Kocsube S."/>
            <person name="Kotiranta H."/>
            <person name="LaButti K.M."/>
            <person name="Lechner B.E."/>
            <person name="Liimatainen K."/>
            <person name="Lipzen A."/>
            <person name="Lukacs Z."/>
            <person name="Mihaltcheva S."/>
            <person name="Morgado L.N."/>
            <person name="Niskanen T."/>
            <person name="Noordeloos M.E."/>
            <person name="Ohm R.A."/>
            <person name="Ortiz-Santana B."/>
            <person name="Ovrebo C."/>
            <person name="Racz N."/>
            <person name="Riley R."/>
            <person name="Savchenko A."/>
            <person name="Shiryaev A."/>
            <person name="Soop K."/>
            <person name="Spirin V."/>
            <person name="Szebenyi C."/>
            <person name="Tomsovsky M."/>
            <person name="Tulloss R.E."/>
            <person name="Uehling J."/>
            <person name="Grigoriev I.V."/>
            <person name="Vagvolgyi C."/>
            <person name="Papp T."/>
            <person name="Martin F.M."/>
            <person name="Miettinen O."/>
            <person name="Hibbett D.S."/>
            <person name="Nagy L.G."/>
        </authorList>
    </citation>
    <scope>NUCLEOTIDE SEQUENCE [LARGE SCALE GENOMIC DNA]</scope>
    <source>
        <strain evidence="7 8">CBS 309.79</strain>
    </source>
</reference>
<dbReference type="STRING" id="1884261.A0A5C3R1C0"/>
<feature type="region of interest" description="Disordered" evidence="5">
    <location>
        <begin position="489"/>
        <end position="509"/>
    </location>
</feature>
<dbReference type="GO" id="GO:0016020">
    <property type="term" value="C:membrane"/>
    <property type="evidence" value="ECO:0007669"/>
    <property type="project" value="UniProtKB-SubCell"/>
</dbReference>
<dbReference type="InterPro" id="IPR051694">
    <property type="entry name" value="Immunoregulatory_rcpt-like"/>
</dbReference>
<proteinExistence type="predicted"/>
<feature type="region of interest" description="Disordered" evidence="5">
    <location>
        <begin position="216"/>
        <end position="254"/>
    </location>
</feature>
<organism evidence="7 8">
    <name type="scientific">Pterulicium gracile</name>
    <dbReference type="NCBI Taxonomy" id="1884261"/>
    <lineage>
        <taxon>Eukaryota</taxon>
        <taxon>Fungi</taxon>
        <taxon>Dikarya</taxon>
        <taxon>Basidiomycota</taxon>
        <taxon>Agaricomycotina</taxon>
        <taxon>Agaricomycetes</taxon>
        <taxon>Agaricomycetidae</taxon>
        <taxon>Agaricales</taxon>
        <taxon>Pleurotineae</taxon>
        <taxon>Pterulaceae</taxon>
        <taxon>Pterulicium</taxon>
    </lineage>
</organism>
<dbReference type="AlphaFoldDB" id="A0A5C3R1C0"/>
<feature type="region of interest" description="Disordered" evidence="5">
    <location>
        <begin position="112"/>
        <end position="177"/>
    </location>
</feature>
<dbReference type="GO" id="GO:0071944">
    <property type="term" value="C:cell periphery"/>
    <property type="evidence" value="ECO:0007669"/>
    <property type="project" value="UniProtKB-ARBA"/>
</dbReference>
<comment type="subcellular location">
    <subcellularLocation>
        <location evidence="1">Membrane</location>
        <topology evidence="1">Single-pass membrane protein</topology>
    </subcellularLocation>
</comment>
<accession>A0A5C3R1C0</accession>
<evidence type="ECO:0000256" key="6">
    <source>
        <dbReference type="SAM" id="Phobius"/>
    </source>
</evidence>
<feature type="compositionally biased region" description="Low complexity" evidence="5">
    <location>
        <begin position="137"/>
        <end position="153"/>
    </location>
</feature>